<accession>A0ABQ8UJB3</accession>
<gene>
    <name evidence="2" type="ORF">PAPYR_5995</name>
</gene>
<reference evidence="2" key="1">
    <citation type="journal article" date="2022" name="bioRxiv">
        <title>Genomics of Preaxostyla Flagellates Illuminates Evolutionary Transitions and the Path Towards Mitochondrial Loss.</title>
        <authorList>
            <person name="Novak L.V.F."/>
            <person name="Treitli S.C."/>
            <person name="Pyrih J."/>
            <person name="Halakuc P."/>
            <person name="Pipaliya S.V."/>
            <person name="Vacek V."/>
            <person name="Brzon O."/>
            <person name="Soukal P."/>
            <person name="Eme L."/>
            <person name="Dacks J.B."/>
            <person name="Karnkowska A."/>
            <person name="Elias M."/>
            <person name="Hampl V."/>
        </authorList>
    </citation>
    <scope>NUCLEOTIDE SEQUENCE</scope>
    <source>
        <strain evidence="2">RCP-MX</strain>
    </source>
</reference>
<comment type="caution">
    <text evidence="2">The sequence shown here is derived from an EMBL/GenBank/DDBJ whole genome shotgun (WGS) entry which is preliminary data.</text>
</comment>
<sequence>MMEQLRGPAFLREEPRMPASNGDLSVLYQDTIFQAFLYSHASTGSSDPAVPKTAMLRLASFMHTDAYQYQRSLIAAMKAVALAAPERFIVDVRGNGGGVVVRGYELVKYLVPNMFPLSGESVPSYACDACVNVVLAAAEPKYVVNVDVDVEQRPVHHLIDPACPIDQYDVRHNDVLDVFWSSFGGTMQADWISHKGYTDWYYPGKNRTFTNMSGAKFNHLFSSNFTLLSDLSFLEANPSPITFDPQHFAVLTDGLCGSTCAAFSKRLHEAHAAKMIGVGGVWVNGTAPTAPFDIASFAGGSVIDSQLIDQIRDQVKAQAPQYTASELPLIPARGLVSPPHVSLAHPPGTSAPRPQLHVVPPQLPRNGYLRFAFYDLYAWDWTVRQKGIPLEFLVNPADWVIPTWPAANDLTLNLLTSVFKLSAPYFDKCASWEVKYDAACTPIANGRAGRPCDAATGTFDTTRCAFLDCLAGYYKNADGACVEVPSTPVSSGLPWWAYLIIGLVVFAIVCAVVAVIICCCCCRGRGQNKSSGGVTLGLPPSSPTTNPVYAAAA</sequence>
<keyword evidence="1" id="KW-0812">Transmembrane</keyword>
<dbReference type="SUPFAM" id="SSF52096">
    <property type="entry name" value="ClpP/crotonase"/>
    <property type="match status" value="1"/>
</dbReference>
<dbReference type="PANTHER" id="PTHR37049">
    <property type="entry name" value="PEPTIDASE S41 FAMILY PROTEIN"/>
    <property type="match status" value="1"/>
</dbReference>
<dbReference type="InterPro" id="IPR029045">
    <property type="entry name" value="ClpP/crotonase-like_dom_sf"/>
</dbReference>
<dbReference type="EMBL" id="JAPMOS010000031">
    <property type="protein sequence ID" value="KAJ4458313.1"/>
    <property type="molecule type" value="Genomic_DNA"/>
</dbReference>
<feature type="transmembrane region" description="Helical" evidence="1">
    <location>
        <begin position="495"/>
        <end position="522"/>
    </location>
</feature>
<evidence type="ECO:0000313" key="3">
    <source>
        <dbReference type="Proteomes" id="UP001141327"/>
    </source>
</evidence>
<proteinExistence type="predicted"/>
<dbReference type="PANTHER" id="PTHR37049:SF4">
    <property type="entry name" value="RHODANESE DOMAIN-CONTAINING PROTEIN"/>
    <property type="match status" value="1"/>
</dbReference>
<dbReference type="InterPro" id="IPR052766">
    <property type="entry name" value="S41A_metabolite_peptidase"/>
</dbReference>
<evidence type="ECO:0000256" key="1">
    <source>
        <dbReference type="SAM" id="Phobius"/>
    </source>
</evidence>
<keyword evidence="1" id="KW-1133">Transmembrane helix</keyword>
<dbReference type="Gene3D" id="3.90.226.10">
    <property type="entry name" value="2-enoyl-CoA Hydratase, Chain A, domain 1"/>
    <property type="match status" value="1"/>
</dbReference>
<protein>
    <recommendedName>
        <fullName evidence="4">Tail specific protease domain-containing protein</fullName>
    </recommendedName>
</protein>
<dbReference type="Proteomes" id="UP001141327">
    <property type="component" value="Unassembled WGS sequence"/>
</dbReference>
<keyword evidence="1" id="KW-0472">Membrane</keyword>
<evidence type="ECO:0000313" key="2">
    <source>
        <dbReference type="EMBL" id="KAJ4458313.1"/>
    </source>
</evidence>
<keyword evidence="3" id="KW-1185">Reference proteome</keyword>
<name>A0ABQ8UJB3_9EUKA</name>
<organism evidence="2 3">
    <name type="scientific">Paratrimastix pyriformis</name>
    <dbReference type="NCBI Taxonomy" id="342808"/>
    <lineage>
        <taxon>Eukaryota</taxon>
        <taxon>Metamonada</taxon>
        <taxon>Preaxostyla</taxon>
        <taxon>Paratrimastigidae</taxon>
        <taxon>Paratrimastix</taxon>
    </lineage>
</organism>
<evidence type="ECO:0008006" key="4">
    <source>
        <dbReference type="Google" id="ProtNLM"/>
    </source>
</evidence>